<evidence type="ECO:0000313" key="1">
    <source>
        <dbReference type="EMBL" id="PSU27962.1"/>
    </source>
</evidence>
<protein>
    <submittedName>
        <fullName evidence="1">Uncharacterized protein</fullName>
    </submittedName>
</protein>
<accession>A0A2T3II11</accession>
<reference evidence="1 2" key="1">
    <citation type="submission" date="2018-03" db="EMBL/GenBank/DDBJ databases">
        <title>Whole genome sequencing of Histamine producing bacteria.</title>
        <authorList>
            <person name="Butler K."/>
        </authorList>
    </citation>
    <scope>NUCLEOTIDE SEQUENCE [LARGE SCALE GENOMIC DNA]</scope>
    <source>
        <strain evidence="1 2">JCM 13586</strain>
    </source>
</reference>
<keyword evidence="2" id="KW-1185">Reference proteome</keyword>
<proteinExistence type="predicted"/>
<evidence type="ECO:0000313" key="2">
    <source>
        <dbReference type="Proteomes" id="UP000241222"/>
    </source>
</evidence>
<dbReference type="AlphaFoldDB" id="A0A2T3II11"/>
<dbReference type="RefSeq" id="WP_107351852.1">
    <property type="nucleotide sequence ID" value="NZ_PYMH01000028.1"/>
</dbReference>
<dbReference type="EMBL" id="PYMH01000028">
    <property type="protein sequence ID" value="PSU27962.1"/>
    <property type="molecule type" value="Genomic_DNA"/>
</dbReference>
<gene>
    <name evidence="1" type="ORF">C9I99_26590</name>
</gene>
<organism evidence="1 2">
    <name type="scientific">Photobacterium lutimaris</name>
    <dbReference type="NCBI Taxonomy" id="388278"/>
    <lineage>
        <taxon>Bacteria</taxon>
        <taxon>Pseudomonadati</taxon>
        <taxon>Pseudomonadota</taxon>
        <taxon>Gammaproteobacteria</taxon>
        <taxon>Vibrionales</taxon>
        <taxon>Vibrionaceae</taxon>
        <taxon>Photobacterium</taxon>
    </lineage>
</organism>
<comment type="caution">
    <text evidence="1">The sequence shown here is derived from an EMBL/GenBank/DDBJ whole genome shotgun (WGS) entry which is preliminary data.</text>
</comment>
<dbReference type="Proteomes" id="UP000241222">
    <property type="component" value="Unassembled WGS sequence"/>
</dbReference>
<name>A0A2T3II11_9GAMM</name>
<sequence>MINQERVGYCLGETALHHQSQFEKVQVNLEWGPLVKDSLAAFKHHFEQLTSSGALVVGYRFTIQFHDVSQEFTKEQVAKIGFAQILRKLDEHADKQTESSDFWREARKNDGIRCFWSNFGRSDGSGTAKIYVVATGNQIHGQDDVEAFRKDVLTSLWSSCVLSRDEISGLNEQCSFATSFALKSSMTLITPQDENYEMLKGLLFYKLSALTAIPIDIKNDDLVSSSVLI</sequence>